<dbReference type="Proteomes" id="UP000410492">
    <property type="component" value="Unassembled WGS sequence"/>
</dbReference>
<evidence type="ECO:0000256" key="2">
    <source>
        <dbReference type="SAM" id="SignalP"/>
    </source>
</evidence>
<feature type="domain" description="SEFIR" evidence="3">
    <location>
        <begin position="322"/>
        <end position="451"/>
    </location>
</feature>
<organism evidence="4 5">
    <name type="scientific">Callosobruchus maculatus</name>
    <name type="common">Southern cowpea weevil</name>
    <name type="synonym">Pulse bruchid</name>
    <dbReference type="NCBI Taxonomy" id="64391"/>
    <lineage>
        <taxon>Eukaryota</taxon>
        <taxon>Metazoa</taxon>
        <taxon>Ecdysozoa</taxon>
        <taxon>Arthropoda</taxon>
        <taxon>Hexapoda</taxon>
        <taxon>Insecta</taxon>
        <taxon>Pterygota</taxon>
        <taxon>Neoptera</taxon>
        <taxon>Endopterygota</taxon>
        <taxon>Coleoptera</taxon>
        <taxon>Polyphaga</taxon>
        <taxon>Cucujiformia</taxon>
        <taxon>Chrysomeloidea</taxon>
        <taxon>Chrysomelidae</taxon>
        <taxon>Bruchinae</taxon>
        <taxon>Bruchini</taxon>
        <taxon>Callosobruchus</taxon>
    </lineage>
</organism>
<keyword evidence="1" id="KW-1133">Transmembrane helix</keyword>
<evidence type="ECO:0000313" key="5">
    <source>
        <dbReference type="Proteomes" id="UP000410492"/>
    </source>
</evidence>
<evidence type="ECO:0000313" key="4">
    <source>
        <dbReference type="EMBL" id="VEN34286.1"/>
    </source>
</evidence>
<feature type="signal peptide" evidence="2">
    <location>
        <begin position="1"/>
        <end position="17"/>
    </location>
</feature>
<accession>A0A653BFC1</accession>
<evidence type="ECO:0000259" key="3">
    <source>
        <dbReference type="Pfam" id="PF08357"/>
    </source>
</evidence>
<feature type="transmembrane region" description="Helical" evidence="1">
    <location>
        <begin position="285"/>
        <end position="306"/>
    </location>
</feature>
<evidence type="ECO:0000256" key="1">
    <source>
        <dbReference type="SAM" id="Phobius"/>
    </source>
</evidence>
<dbReference type="Gene3D" id="3.40.50.11530">
    <property type="match status" value="1"/>
</dbReference>
<protein>
    <recommendedName>
        <fullName evidence="3">SEFIR domain-containing protein</fullName>
    </recommendedName>
</protein>
<keyword evidence="2" id="KW-0732">Signal</keyword>
<gene>
    <name evidence="4" type="ORF">CALMAC_LOCUS528</name>
</gene>
<dbReference type="Pfam" id="PF08357">
    <property type="entry name" value="SEFIR"/>
    <property type="match status" value="1"/>
</dbReference>
<dbReference type="EMBL" id="CAACVG010000553">
    <property type="protein sequence ID" value="VEN34286.1"/>
    <property type="molecule type" value="Genomic_DNA"/>
</dbReference>
<feature type="chain" id="PRO_5025005017" description="SEFIR domain-containing protein" evidence="2">
    <location>
        <begin position="18"/>
        <end position="506"/>
    </location>
</feature>
<keyword evidence="1" id="KW-0812">Transmembrane</keyword>
<name>A0A653BFC1_CALMS</name>
<dbReference type="AlphaFoldDB" id="A0A653BFC1"/>
<proteinExistence type="predicted"/>
<dbReference type="OrthoDB" id="8190413at2759"/>
<keyword evidence="1" id="KW-0472">Membrane</keyword>
<keyword evidence="5" id="KW-1185">Reference proteome</keyword>
<dbReference type="InterPro" id="IPR013568">
    <property type="entry name" value="SEFIR_dom"/>
</dbReference>
<reference evidence="4 5" key="1">
    <citation type="submission" date="2019-01" db="EMBL/GenBank/DDBJ databases">
        <authorList>
            <person name="Sayadi A."/>
        </authorList>
    </citation>
    <scope>NUCLEOTIDE SEQUENCE [LARGE SCALE GENOMIC DNA]</scope>
</reference>
<sequence>MLITILLNLLMTGIIHSYTLCDYEENLYCNKSQSNASNYCSIKSATTIRSRDCSQVGFASNENLKYNFGEISLHMKSDNITSQLVMNLTLPDVKWKRAYLRLSEYVDPSTCKLFTVGKSVKLSINELFYHCSWRTSNIKDPRSYVMEFKAESSLYYAHRKILFDIPDPQYFSVTTPLAKRHIFWYIDFTNVHKIVLKIQPLPETYNVHDYKVEVIRERTGGIGHILDVRLLPANGQHVLDFEHMTYNEEGYHYFVISVIGDGCEEDKCATTVTTKLFIGRKGTPLVIGIVGASFLIPFVLFSFYMWNCRHKTETGIPETVDKALVLFKPSFEKHNEVVSILAKAVKYITGVEAMLDPLSTTVTKQDNTEKWCSDNLIRATHIVYVIPPMSEGTSEYEFDYMTYSFLKEEMRKNNSSKKIVVVGFPYSNKHVPQVLSGCPKFEFMDDFAAFLGIFKFVLSSFDYQNNINFIELSGKVKQVVNEMDLCRKTPKILVTGEEETEIDVLL</sequence>